<keyword evidence="5" id="KW-1185">Reference proteome</keyword>
<keyword evidence="1" id="KW-0479">Metal-binding</keyword>
<name>A0ABZ0RJC8_9BACT</name>
<keyword evidence="2" id="KW-0378">Hydrolase</keyword>
<gene>
    <name evidence="4" type="ORF">SH580_01180</name>
</gene>
<feature type="domain" description="N-sulphoglucosamine sulphohydrolase C-terminal" evidence="3">
    <location>
        <begin position="2"/>
        <end position="149"/>
    </location>
</feature>
<sequence>MPLIVYSPFLDESQRGGERSELVIGQDIPATLLEMCGLEVPSTYQGASMLPLMEGKSVDWRQEIFLENLFTDQGYARQDGVRGERYKYIRYYSKDDDRKAYLPDGIPGEQPIYEELFDLKSDPKEQRNLVSNPEYASVLNAYRQRCLELDAELSPR</sequence>
<evidence type="ECO:0000313" key="4">
    <source>
        <dbReference type="EMBL" id="WPJ96314.1"/>
    </source>
</evidence>
<evidence type="ECO:0000259" key="3">
    <source>
        <dbReference type="Pfam" id="PF16347"/>
    </source>
</evidence>
<dbReference type="SUPFAM" id="SSF53649">
    <property type="entry name" value="Alkaline phosphatase-like"/>
    <property type="match status" value="1"/>
</dbReference>
<accession>A0ABZ0RJC8</accession>
<dbReference type="InterPro" id="IPR032506">
    <property type="entry name" value="SGSH_C"/>
</dbReference>
<dbReference type="InterPro" id="IPR017850">
    <property type="entry name" value="Alkaline_phosphatase_core_sf"/>
</dbReference>
<dbReference type="Proteomes" id="UP001324993">
    <property type="component" value="Chromosome"/>
</dbReference>
<proteinExistence type="predicted"/>
<dbReference type="RefSeq" id="WP_319833177.1">
    <property type="nucleotide sequence ID" value="NZ_CP138858.1"/>
</dbReference>
<evidence type="ECO:0000256" key="1">
    <source>
        <dbReference type="ARBA" id="ARBA00022723"/>
    </source>
</evidence>
<dbReference type="EMBL" id="CP138858">
    <property type="protein sequence ID" value="WPJ96314.1"/>
    <property type="molecule type" value="Genomic_DNA"/>
</dbReference>
<dbReference type="Pfam" id="PF16347">
    <property type="entry name" value="SGSH_C"/>
    <property type="match status" value="1"/>
</dbReference>
<organism evidence="4 5">
    <name type="scientific">Coraliomargarita algicola</name>
    <dbReference type="NCBI Taxonomy" id="3092156"/>
    <lineage>
        <taxon>Bacteria</taxon>
        <taxon>Pseudomonadati</taxon>
        <taxon>Verrucomicrobiota</taxon>
        <taxon>Opitutia</taxon>
        <taxon>Puniceicoccales</taxon>
        <taxon>Coraliomargaritaceae</taxon>
        <taxon>Coraliomargarita</taxon>
    </lineage>
</organism>
<dbReference type="Gene3D" id="3.40.720.10">
    <property type="entry name" value="Alkaline Phosphatase, subunit A"/>
    <property type="match status" value="1"/>
</dbReference>
<dbReference type="PANTHER" id="PTHR45953">
    <property type="entry name" value="IDURONATE 2-SULFATASE"/>
    <property type="match status" value="1"/>
</dbReference>
<evidence type="ECO:0000313" key="5">
    <source>
        <dbReference type="Proteomes" id="UP001324993"/>
    </source>
</evidence>
<evidence type="ECO:0000256" key="2">
    <source>
        <dbReference type="ARBA" id="ARBA00022801"/>
    </source>
</evidence>
<protein>
    <submittedName>
        <fullName evidence="4">DUF4976 domain-containing protein</fullName>
    </submittedName>
</protein>
<reference evidence="4 5" key="1">
    <citation type="submission" date="2023-11" db="EMBL/GenBank/DDBJ databases">
        <title>Coraliomargarita sp. nov., isolated from marine algae.</title>
        <authorList>
            <person name="Lee J.K."/>
            <person name="Baek J.H."/>
            <person name="Kim J.M."/>
            <person name="Choi D.G."/>
            <person name="Jeon C.O."/>
        </authorList>
    </citation>
    <scope>NUCLEOTIDE SEQUENCE [LARGE SCALE GENOMIC DNA]</scope>
    <source>
        <strain evidence="4 5">J2-16</strain>
    </source>
</reference>
<dbReference type="PANTHER" id="PTHR45953:SF1">
    <property type="entry name" value="IDURONATE 2-SULFATASE"/>
    <property type="match status" value="1"/>
</dbReference>